<proteinExistence type="predicted"/>
<protein>
    <submittedName>
        <fullName evidence="2">Uncharacterized protein</fullName>
    </submittedName>
</protein>
<dbReference type="EMBL" id="BDIP01004161">
    <property type="protein sequence ID" value="GIQ88545.1"/>
    <property type="molecule type" value="Genomic_DNA"/>
</dbReference>
<keyword evidence="3" id="KW-1185">Reference proteome</keyword>
<keyword evidence="1" id="KW-1133">Transmembrane helix</keyword>
<dbReference type="Proteomes" id="UP000265618">
    <property type="component" value="Unassembled WGS sequence"/>
</dbReference>
<keyword evidence="1" id="KW-0472">Membrane</keyword>
<reference evidence="2 3" key="1">
    <citation type="journal article" date="2018" name="PLoS ONE">
        <title>The draft genome of Kipferlia bialata reveals reductive genome evolution in fornicate parasites.</title>
        <authorList>
            <person name="Tanifuji G."/>
            <person name="Takabayashi S."/>
            <person name="Kume K."/>
            <person name="Takagi M."/>
            <person name="Nakayama T."/>
            <person name="Kamikawa R."/>
            <person name="Inagaki Y."/>
            <person name="Hashimoto T."/>
        </authorList>
    </citation>
    <scope>NUCLEOTIDE SEQUENCE [LARGE SCALE GENOMIC DNA]</scope>
    <source>
        <strain evidence="2">NY0173</strain>
    </source>
</reference>
<dbReference type="AlphaFoldDB" id="A0A9K3GN87"/>
<gene>
    <name evidence="2" type="ORF">KIPB_010818</name>
</gene>
<keyword evidence="1" id="KW-0812">Transmembrane</keyword>
<name>A0A9K3GN87_9EUKA</name>
<feature type="non-terminal residue" evidence="2">
    <location>
        <position position="1"/>
    </location>
</feature>
<feature type="transmembrane region" description="Helical" evidence="1">
    <location>
        <begin position="82"/>
        <end position="102"/>
    </location>
</feature>
<evidence type="ECO:0000256" key="1">
    <source>
        <dbReference type="SAM" id="Phobius"/>
    </source>
</evidence>
<feature type="transmembrane region" description="Helical" evidence="1">
    <location>
        <begin position="151"/>
        <end position="176"/>
    </location>
</feature>
<feature type="transmembrane region" description="Helical" evidence="1">
    <location>
        <begin position="122"/>
        <end position="139"/>
    </location>
</feature>
<comment type="caution">
    <text evidence="2">The sequence shown here is derived from an EMBL/GenBank/DDBJ whole genome shotgun (WGS) entry which is preliminary data.</text>
</comment>
<accession>A0A9K3GN87</accession>
<organism evidence="2 3">
    <name type="scientific">Kipferlia bialata</name>
    <dbReference type="NCBI Taxonomy" id="797122"/>
    <lineage>
        <taxon>Eukaryota</taxon>
        <taxon>Metamonada</taxon>
        <taxon>Carpediemonas-like organisms</taxon>
        <taxon>Kipferlia</taxon>
    </lineage>
</organism>
<feature type="non-terminal residue" evidence="2">
    <location>
        <position position="191"/>
    </location>
</feature>
<sequence length="191" mass="21460">LFRLVFCAYAVIGVLQSYAINIVFHSTDLIGNGGHFLCYLTNLTATTVGLYAIMSAAPYIWPRLNEVRFDILFHPKGPVRQSLFCITLTSTFYLSVVFWGVLGLHTDGYPGWAKAWSLVDNIVVHGSNVAWLLLDASVFDRSLHRAFSLKMIWPSVIFGLVYLAVSTGEGIMTGYYPYFFLEPDFEGKGYF</sequence>
<feature type="transmembrane region" description="Helical" evidence="1">
    <location>
        <begin position="43"/>
        <end position="61"/>
    </location>
</feature>
<evidence type="ECO:0000313" key="2">
    <source>
        <dbReference type="EMBL" id="GIQ88545.1"/>
    </source>
</evidence>
<evidence type="ECO:0000313" key="3">
    <source>
        <dbReference type="Proteomes" id="UP000265618"/>
    </source>
</evidence>